<dbReference type="EMBL" id="CAJQZP010001358">
    <property type="protein sequence ID" value="CAG5041093.1"/>
    <property type="molecule type" value="Genomic_DNA"/>
</dbReference>
<evidence type="ECO:0000256" key="3">
    <source>
        <dbReference type="ARBA" id="ARBA00023015"/>
    </source>
</evidence>
<feature type="compositionally biased region" description="Polar residues" evidence="6">
    <location>
        <begin position="185"/>
        <end position="194"/>
    </location>
</feature>
<comment type="caution">
    <text evidence="8">The sequence shown here is derived from an EMBL/GenBank/DDBJ whole genome shotgun (WGS) entry which is preliminary data.</text>
</comment>
<evidence type="ECO:0000256" key="4">
    <source>
        <dbReference type="ARBA" id="ARBA00023163"/>
    </source>
</evidence>
<dbReference type="Proteomes" id="UP000691718">
    <property type="component" value="Unassembled WGS sequence"/>
</dbReference>
<keyword evidence="4" id="KW-0804">Transcription</keyword>
<evidence type="ECO:0000259" key="7">
    <source>
        <dbReference type="Pfam" id="PF13873"/>
    </source>
</evidence>
<protein>
    <recommendedName>
        <fullName evidence="2">Regulatory protein zeste</fullName>
    </recommendedName>
</protein>
<gene>
    <name evidence="8" type="ORF">PAPOLLO_LOCUS22031</name>
</gene>
<evidence type="ECO:0000256" key="1">
    <source>
        <dbReference type="ARBA" id="ARBA00011764"/>
    </source>
</evidence>
<accession>A0A8S3XTW6</accession>
<feature type="region of interest" description="Disordered" evidence="6">
    <location>
        <begin position="170"/>
        <end position="196"/>
    </location>
</feature>
<evidence type="ECO:0000256" key="6">
    <source>
        <dbReference type="SAM" id="MobiDB-lite"/>
    </source>
</evidence>
<evidence type="ECO:0000256" key="2">
    <source>
        <dbReference type="ARBA" id="ARBA00016807"/>
    </source>
</evidence>
<keyword evidence="9" id="KW-1185">Reference proteome</keyword>
<feature type="compositionally biased region" description="Basic and acidic residues" evidence="6">
    <location>
        <begin position="173"/>
        <end position="184"/>
    </location>
</feature>
<comment type="subunit">
    <text evidence="1">Self-associates forming complexes of several hundred monomers.</text>
</comment>
<dbReference type="InterPro" id="IPR028002">
    <property type="entry name" value="Myb_DNA-bind_5"/>
</dbReference>
<evidence type="ECO:0000313" key="9">
    <source>
        <dbReference type="Proteomes" id="UP000691718"/>
    </source>
</evidence>
<dbReference type="Pfam" id="PF13873">
    <property type="entry name" value="Myb_DNA-bind_5"/>
    <property type="match status" value="1"/>
</dbReference>
<feature type="domain" description="Myb/SANT-like DNA-binding" evidence="7">
    <location>
        <begin position="9"/>
        <end position="79"/>
    </location>
</feature>
<sequence length="287" mass="32566">MNGSKRTAMTNEEVFILLDLVEANPIITNKSITASTNKLKEEAWTNLTKSFNASISSAPRSTDQLRFKWDNLKKMARKRSPDFTLSNLKLAGDKQKLSTQDDILNRVISILVTTCDGFTVQFGGDSEQLDPLRGNLQQSFVSSTPTSEQQPEIYDDAAFSFPVIENDLEEESAERRTCDEDQSTKRSVTPNSRPIAQVPRQRPLLLNTSTFDDGTVRIRHKKKLLEEDIKARTARNNAIAEYYIAKRKKLEQEIDSAHSMNLQQANLLIENQRLKSELEKLKSRLST</sequence>
<evidence type="ECO:0000313" key="8">
    <source>
        <dbReference type="EMBL" id="CAG5041093.1"/>
    </source>
</evidence>
<organism evidence="8 9">
    <name type="scientific">Parnassius apollo</name>
    <name type="common">Apollo butterfly</name>
    <name type="synonym">Papilio apollo</name>
    <dbReference type="NCBI Taxonomy" id="110799"/>
    <lineage>
        <taxon>Eukaryota</taxon>
        <taxon>Metazoa</taxon>
        <taxon>Ecdysozoa</taxon>
        <taxon>Arthropoda</taxon>
        <taxon>Hexapoda</taxon>
        <taxon>Insecta</taxon>
        <taxon>Pterygota</taxon>
        <taxon>Neoptera</taxon>
        <taxon>Endopterygota</taxon>
        <taxon>Lepidoptera</taxon>
        <taxon>Glossata</taxon>
        <taxon>Ditrysia</taxon>
        <taxon>Papilionoidea</taxon>
        <taxon>Papilionidae</taxon>
        <taxon>Parnassiinae</taxon>
        <taxon>Parnassini</taxon>
        <taxon>Parnassius</taxon>
        <taxon>Parnassius</taxon>
    </lineage>
</organism>
<comment type="function">
    <text evidence="5">Involved in transvection phenomena (= synapsis-dependent gene expression), where the synaptic pairing of chromosomes carrying genes with which zeste interacts influences the expression of these genes. Zeste binds to DNA and stimulates transcription from a nearby promoter.</text>
</comment>
<evidence type="ECO:0000256" key="5">
    <source>
        <dbReference type="ARBA" id="ARBA00025466"/>
    </source>
</evidence>
<dbReference type="AlphaFoldDB" id="A0A8S3XTW6"/>
<name>A0A8S3XTW6_PARAO</name>
<proteinExistence type="predicted"/>
<reference evidence="8" key="1">
    <citation type="submission" date="2021-04" db="EMBL/GenBank/DDBJ databases">
        <authorList>
            <person name="Tunstrom K."/>
        </authorList>
    </citation>
    <scope>NUCLEOTIDE SEQUENCE</scope>
</reference>
<dbReference type="OrthoDB" id="7489964at2759"/>
<keyword evidence="3" id="KW-0805">Transcription regulation</keyword>